<proteinExistence type="predicted"/>
<dbReference type="Proteomes" id="UP001165121">
    <property type="component" value="Unassembled WGS sequence"/>
</dbReference>
<keyword evidence="2" id="KW-1185">Reference proteome</keyword>
<comment type="caution">
    <text evidence="1">The sequence shown here is derived from an EMBL/GenBank/DDBJ whole genome shotgun (WGS) entry which is preliminary data.</text>
</comment>
<evidence type="ECO:0000313" key="2">
    <source>
        <dbReference type="Proteomes" id="UP001165121"/>
    </source>
</evidence>
<gene>
    <name evidence="1" type="ORF">Pfra01_002642900</name>
</gene>
<reference evidence="1" key="1">
    <citation type="submission" date="2023-04" db="EMBL/GenBank/DDBJ databases">
        <title>Phytophthora fragariaefolia NBRC 109709.</title>
        <authorList>
            <person name="Ichikawa N."/>
            <person name="Sato H."/>
            <person name="Tonouchi N."/>
        </authorList>
    </citation>
    <scope>NUCLEOTIDE SEQUENCE</scope>
    <source>
        <strain evidence="1">NBRC 109709</strain>
    </source>
</reference>
<evidence type="ECO:0000313" key="1">
    <source>
        <dbReference type="EMBL" id="GMF60810.1"/>
    </source>
</evidence>
<accession>A0A9W7DAA8</accession>
<name>A0A9W7DAA8_9STRA</name>
<dbReference type="EMBL" id="BSXT01005533">
    <property type="protein sequence ID" value="GMF60810.1"/>
    <property type="molecule type" value="Genomic_DNA"/>
</dbReference>
<dbReference type="AlphaFoldDB" id="A0A9W7DAA8"/>
<protein>
    <submittedName>
        <fullName evidence="1">Unnamed protein product</fullName>
    </submittedName>
</protein>
<sequence>MKAQKIKYKARQAQKLADIQKHNDEAFDVMEFLGQKVYPVFEEKKYTRDQAKAYLRSTNLKDDDAIEAVLYYYPDEFAKAAKAVSK</sequence>
<organism evidence="1 2">
    <name type="scientific">Phytophthora fragariaefolia</name>
    <dbReference type="NCBI Taxonomy" id="1490495"/>
    <lineage>
        <taxon>Eukaryota</taxon>
        <taxon>Sar</taxon>
        <taxon>Stramenopiles</taxon>
        <taxon>Oomycota</taxon>
        <taxon>Peronosporomycetes</taxon>
        <taxon>Peronosporales</taxon>
        <taxon>Peronosporaceae</taxon>
        <taxon>Phytophthora</taxon>
    </lineage>
</organism>